<accession>A3SQ29</accession>
<evidence type="ECO:0000259" key="2">
    <source>
        <dbReference type="Pfam" id="PF07885"/>
    </source>
</evidence>
<keyword evidence="1" id="KW-1133">Transmembrane helix</keyword>
<organism evidence="3 4">
    <name type="scientific">Roseovarius nubinhibens (strain ATCC BAA-591 / DSM 15170 / ISM)</name>
    <dbReference type="NCBI Taxonomy" id="89187"/>
    <lineage>
        <taxon>Bacteria</taxon>
        <taxon>Pseudomonadati</taxon>
        <taxon>Pseudomonadota</taxon>
        <taxon>Alphaproteobacteria</taxon>
        <taxon>Rhodobacterales</taxon>
        <taxon>Roseobacteraceae</taxon>
        <taxon>Roseovarius</taxon>
    </lineage>
</organism>
<evidence type="ECO:0000313" key="4">
    <source>
        <dbReference type="Proteomes" id="UP000005954"/>
    </source>
</evidence>
<evidence type="ECO:0000256" key="1">
    <source>
        <dbReference type="SAM" id="Phobius"/>
    </source>
</evidence>
<keyword evidence="1" id="KW-0812">Transmembrane</keyword>
<feature type="transmembrane region" description="Helical" evidence="1">
    <location>
        <begin position="20"/>
        <end position="48"/>
    </location>
</feature>
<feature type="transmembrane region" description="Helical" evidence="1">
    <location>
        <begin position="85"/>
        <end position="106"/>
    </location>
</feature>
<keyword evidence="1" id="KW-0472">Membrane</keyword>
<feature type="transmembrane region" description="Helical" evidence="1">
    <location>
        <begin position="60"/>
        <end position="79"/>
    </location>
</feature>
<dbReference type="InterPro" id="IPR013099">
    <property type="entry name" value="K_chnl_dom"/>
</dbReference>
<evidence type="ECO:0000313" key="3">
    <source>
        <dbReference type="EMBL" id="EAP76569.1"/>
    </source>
</evidence>
<protein>
    <recommendedName>
        <fullName evidence="2">Potassium channel domain-containing protein</fullName>
    </recommendedName>
</protein>
<dbReference type="Proteomes" id="UP000005954">
    <property type="component" value="Unassembled WGS sequence"/>
</dbReference>
<dbReference type="Pfam" id="PF07885">
    <property type="entry name" value="Ion_trans_2"/>
    <property type="match status" value="1"/>
</dbReference>
<dbReference type="HOGENOM" id="CLU_116321_1_1_5"/>
<feature type="domain" description="Potassium channel" evidence="2">
    <location>
        <begin position="38"/>
        <end position="110"/>
    </location>
</feature>
<proteinExistence type="predicted"/>
<dbReference type="SUPFAM" id="SSF81324">
    <property type="entry name" value="Voltage-gated potassium channels"/>
    <property type="match status" value="1"/>
</dbReference>
<dbReference type="RefSeq" id="WP_009815394.1">
    <property type="nucleotide sequence ID" value="NZ_CH724156.1"/>
</dbReference>
<dbReference type="Gene3D" id="1.10.287.70">
    <property type="match status" value="1"/>
</dbReference>
<name>A3SQ29_ROSNI</name>
<dbReference type="EMBL" id="AALY01000002">
    <property type="protein sequence ID" value="EAP76569.1"/>
    <property type="molecule type" value="Genomic_DNA"/>
</dbReference>
<dbReference type="eggNOG" id="ENOG5032YV7">
    <property type="taxonomic scope" value="Bacteria"/>
</dbReference>
<dbReference type="STRING" id="89187.ISM_16925"/>
<keyword evidence="4" id="KW-1185">Reference proteome</keyword>
<dbReference type="AlphaFoldDB" id="A3SQ29"/>
<reference evidence="3 4" key="1">
    <citation type="submission" date="2005-12" db="EMBL/GenBank/DDBJ databases">
        <authorList>
            <person name="Moran M.A."/>
            <person name="Ferriera S."/>
            <person name="Johnson J."/>
            <person name="Kravitz S."/>
            <person name="Halpern A."/>
            <person name="Remington K."/>
            <person name="Beeson K."/>
            <person name="Tran B."/>
            <person name="Rogers Y.-H."/>
            <person name="Friedman R."/>
            <person name="Venter J.C."/>
        </authorList>
    </citation>
    <scope>NUCLEOTIDE SEQUENCE [LARGE SCALE GENOMIC DNA]</scope>
    <source>
        <strain evidence="4">ATCC BAA-591 / DSM 15170 / ISM</strain>
    </source>
</reference>
<sequence>MLLEMVLRRTHPWIIHPPYGLKLAAVLLVAMLWVLCMMTLSIWIWAVVFWRLDVFESFEGAVYFALVAFTTLGFGDVLLPQPWRLLGGLAAANGLMIFGFLTAMLVETLRQTRYRQLGPVGQDDD</sequence>
<gene>
    <name evidence="3" type="ORF">ISM_16925</name>
</gene>
<comment type="caution">
    <text evidence="3">The sequence shown here is derived from an EMBL/GenBank/DDBJ whole genome shotgun (WGS) entry which is preliminary data.</text>
</comment>